<feature type="compositionally biased region" description="Basic and acidic residues" evidence="1">
    <location>
        <begin position="10"/>
        <end position="36"/>
    </location>
</feature>
<evidence type="ECO:0000256" key="1">
    <source>
        <dbReference type="SAM" id="MobiDB-lite"/>
    </source>
</evidence>
<keyword evidence="2" id="KW-1133">Transmembrane helix</keyword>
<dbReference type="OrthoDB" id="3625784at2"/>
<evidence type="ECO:0000256" key="2">
    <source>
        <dbReference type="SAM" id="Phobius"/>
    </source>
</evidence>
<accession>A0A1S1PPY6</accession>
<dbReference type="AlphaFoldDB" id="A0A1S1PPY6"/>
<sequence length="183" mass="20080">MGEIAGTTVKQDHQDGVDEEDRGREGHGREERESAQERLNRNWAEILQELRVAQTGVQLLTAFLLALPFQNRFATLSNNQEWLYLAVVALSILATGLLITPVSLHRAMFRKREKETLVVVANRLAQAGLAVFSVAVSGVAVLIFDVTKNFTVGIIAGVLTLMLFATLWVAVPAALRPAPTPEH</sequence>
<feature type="transmembrane region" description="Helical" evidence="2">
    <location>
        <begin position="82"/>
        <end position="104"/>
    </location>
</feature>
<feature type="region of interest" description="Disordered" evidence="1">
    <location>
        <begin position="1"/>
        <end position="36"/>
    </location>
</feature>
<name>A0A1S1PPY6_9ACTN</name>
<evidence type="ECO:0008006" key="5">
    <source>
        <dbReference type="Google" id="ProtNLM"/>
    </source>
</evidence>
<feature type="transmembrane region" description="Helical" evidence="2">
    <location>
        <begin position="124"/>
        <end position="144"/>
    </location>
</feature>
<gene>
    <name evidence="3" type="ORF">BBK14_24875</name>
</gene>
<dbReference type="InterPro" id="IPR046291">
    <property type="entry name" value="DUF6328"/>
</dbReference>
<dbReference type="Proteomes" id="UP000179769">
    <property type="component" value="Unassembled WGS sequence"/>
</dbReference>
<comment type="caution">
    <text evidence="3">The sequence shown here is derived from an EMBL/GenBank/DDBJ whole genome shotgun (WGS) entry which is preliminary data.</text>
</comment>
<keyword evidence="2" id="KW-0812">Transmembrane</keyword>
<evidence type="ECO:0000313" key="4">
    <source>
        <dbReference type="Proteomes" id="UP000179769"/>
    </source>
</evidence>
<dbReference type="EMBL" id="MAXA01000242">
    <property type="protein sequence ID" value="OHV22985.1"/>
    <property type="molecule type" value="Genomic_DNA"/>
</dbReference>
<keyword evidence="4" id="KW-1185">Reference proteome</keyword>
<feature type="transmembrane region" description="Helical" evidence="2">
    <location>
        <begin position="150"/>
        <end position="175"/>
    </location>
</feature>
<reference evidence="4" key="1">
    <citation type="submission" date="2016-07" db="EMBL/GenBank/DDBJ databases">
        <title>Frankia sp. NRRL B-16219 Genome sequencing.</title>
        <authorList>
            <person name="Ghodhbane-Gtari F."/>
            <person name="Swanson E."/>
            <person name="Gueddou A."/>
            <person name="Louati M."/>
            <person name="Nouioui I."/>
            <person name="Hezbri K."/>
            <person name="Abebe-Akele F."/>
            <person name="Simpson S."/>
            <person name="Morris K."/>
            <person name="Thomas K."/>
            <person name="Gtari M."/>
            <person name="Tisa L.S."/>
        </authorList>
    </citation>
    <scope>NUCLEOTIDE SEQUENCE [LARGE SCALE GENOMIC DNA]</scope>
    <source>
        <strain evidence="4">NRRL B-16219</strain>
    </source>
</reference>
<organism evidence="3 4">
    <name type="scientific">Parafrankia soli</name>
    <dbReference type="NCBI Taxonomy" id="2599596"/>
    <lineage>
        <taxon>Bacteria</taxon>
        <taxon>Bacillati</taxon>
        <taxon>Actinomycetota</taxon>
        <taxon>Actinomycetes</taxon>
        <taxon>Frankiales</taxon>
        <taxon>Frankiaceae</taxon>
        <taxon>Parafrankia</taxon>
    </lineage>
</organism>
<keyword evidence="2" id="KW-0472">Membrane</keyword>
<dbReference type="Pfam" id="PF19853">
    <property type="entry name" value="DUF6328"/>
    <property type="match status" value="1"/>
</dbReference>
<evidence type="ECO:0000313" key="3">
    <source>
        <dbReference type="EMBL" id="OHV22985.1"/>
    </source>
</evidence>
<protein>
    <recommendedName>
        <fullName evidence="5">Sodium:proton antiporter</fullName>
    </recommendedName>
</protein>
<proteinExistence type="predicted"/>